<feature type="transmembrane region" description="Helical" evidence="1">
    <location>
        <begin position="40"/>
        <end position="62"/>
    </location>
</feature>
<gene>
    <name evidence="2" type="ORF">GWC95_09460</name>
</gene>
<reference evidence="2 3" key="1">
    <citation type="submission" date="2020-01" db="EMBL/GenBank/DDBJ databases">
        <title>Genome analysis.</title>
        <authorList>
            <person name="Wu S."/>
            <person name="Wang G."/>
        </authorList>
    </citation>
    <scope>NUCLEOTIDE SEQUENCE [LARGE SCALE GENOMIC DNA]</scope>
    <source>
        <strain evidence="2 3">SYL130</strain>
    </source>
</reference>
<accession>A0ABW9ZV90</accession>
<dbReference type="RefSeq" id="WP_161818457.1">
    <property type="nucleotide sequence ID" value="NZ_JAACJS010000012.1"/>
</dbReference>
<sequence length="124" mass="14385">MAAGYRLTAYFRGMLSHENEAFLHFWEKNREKERTSAKPFVVGLSSGFAIGAGVIICLETGWFTRANMVANSRMSSVVLLIAILLLSFFMAFFYRKFKWEMQEQRYRELLSAKNRSENQSPKQP</sequence>
<organism evidence="2 3">
    <name type="scientific">Sediminibacterium roseum</name>
    <dbReference type="NCBI Taxonomy" id="1978412"/>
    <lineage>
        <taxon>Bacteria</taxon>
        <taxon>Pseudomonadati</taxon>
        <taxon>Bacteroidota</taxon>
        <taxon>Chitinophagia</taxon>
        <taxon>Chitinophagales</taxon>
        <taxon>Chitinophagaceae</taxon>
        <taxon>Sediminibacterium</taxon>
    </lineage>
</organism>
<proteinExistence type="predicted"/>
<feature type="transmembrane region" description="Helical" evidence="1">
    <location>
        <begin position="74"/>
        <end position="94"/>
    </location>
</feature>
<keyword evidence="1" id="KW-1133">Transmembrane helix</keyword>
<evidence type="ECO:0000313" key="3">
    <source>
        <dbReference type="Proteomes" id="UP000753802"/>
    </source>
</evidence>
<keyword evidence="1" id="KW-0472">Membrane</keyword>
<dbReference type="Proteomes" id="UP000753802">
    <property type="component" value="Unassembled WGS sequence"/>
</dbReference>
<protein>
    <submittedName>
        <fullName evidence="2">Uncharacterized protein</fullName>
    </submittedName>
</protein>
<evidence type="ECO:0000256" key="1">
    <source>
        <dbReference type="SAM" id="Phobius"/>
    </source>
</evidence>
<keyword evidence="1" id="KW-0812">Transmembrane</keyword>
<dbReference type="EMBL" id="JAACJS010000012">
    <property type="protein sequence ID" value="NCI50149.1"/>
    <property type="molecule type" value="Genomic_DNA"/>
</dbReference>
<name>A0ABW9ZV90_9BACT</name>
<keyword evidence="3" id="KW-1185">Reference proteome</keyword>
<evidence type="ECO:0000313" key="2">
    <source>
        <dbReference type="EMBL" id="NCI50149.1"/>
    </source>
</evidence>
<comment type="caution">
    <text evidence="2">The sequence shown here is derived from an EMBL/GenBank/DDBJ whole genome shotgun (WGS) entry which is preliminary data.</text>
</comment>